<reference evidence="3" key="1">
    <citation type="journal article" date="2021" name="Nat. Commun.">
        <title>Genetic determinants of endophytism in the Arabidopsis root mycobiome.</title>
        <authorList>
            <person name="Mesny F."/>
            <person name="Miyauchi S."/>
            <person name="Thiergart T."/>
            <person name="Pickel B."/>
            <person name="Atanasova L."/>
            <person name="Karlsson M."/>
            <person name="Huettel B."/>
            <person name="Barry K.W."/>
            <person name="Haridas S."/>
            <person name="Chen C."/>
            <person name="Bauer D."/>
            <person name="Andreopoulos W."/>
            <person name="Pangilinan J."/>
            <person name="LaButti K."/>
            <person name="Riley R."/>
            <person name="Lipzen A."/>
            <person name="Clum A."/>
            <person name="Drula E."/>
            <person name="Henrissat B."/>
            <person name="Kohler A."/>
            <person name="Grigoriev I.V."/>
            <person name="Martin F.M."/>
            <person name="Hacquard S."/>
        </authorList>
    </citation>
    <scope>NUCLEOTIDE SEQUENCE</scope>
    <source>
        <strain evidence="3">MPI-CAGE-CH-0235</strain>
    </source>
</reference>
<accession>A0A8K0T4T5</accession>
<gene>
    <name evidence="3" type="ORF">B0I35DRAFT_136518</name>
</gene>
<dbReference type="Pfam" id="PF00621">
    <property type="entry name" value="RhoGEF"/>
    <property type="match status" value="1"/>
</dbReference>
<dbReference type="AlphaFoldDB" id="A0A8K0T4T5"/>
<dbReference type="InterPro" id="IPR035899">
    <property type="entry name" value="DBL_dom_sf"/>
</dbReference>
<dbReference type="SUPFAM" id="SSF48065">
    <property type="entry name" value="DBL homology domain (DH-domain)"/>
    <property type="match status" value="1"/>
</dbReference>
<evidence type="ECO:0000259" key="2">
    <source>
        <dbReference type="PROSITE" id="PS50010"/>
    </source>
</evidence>
<name>A0A8K0T4T5_9HYPO</name>
<feature type="compositionally biased region" description="Basic and acidic residues" evidence="1">
    <location>
        <begin position="94"/>
        <end position="106"/>
    </location>
</feature>
<feature type="compositionally biased region" description="Polar residues" evidence="1">
    <location>
        <begin position="881"/>
        <end position="900"/>
    </location>
</feature>
<comment type="caution">
    <text evidence="3">The sequence shown here is derived from an EMBL/GenBank/DDBJ whole genome shotgun (WGS) entry which is preliminary data.</text>
</comment>
<evidence type="ECO:0000313" key="4">
    <source>
        <dbReference type="Proteomes" id="UP000813444"/>
    </source>
</evidence>
<feature type="domain" description="DH" evidence="2">
    <location>
        <begin position="241"/>
        <end position="486"/>
    </location>
</feature>
<feature type="compositionally biased region" description="Low complexity" evidence="1">
    <location>
        <begin position="1"/>
        <end position="18"/>
    </location>
</feature>
<keyword evidence="4" id="KW-1185">Reference proteome</keyword>
<dbReference type="SMART" id="SM00325">
    <property type="entry name" value="RhoGEF"/>
    <property type="match status" value="1"/>
</dbReference>
<proteinExistence type="predicted"/>
<dbReference type="EMBL" id="JAGPNK010000002">
    <property type="protein sequence ID" value="KAH7326485.1"/>
    <property type="molecule type" value="Genomic_DNA"/>
</dbReference>
<dbReference type="PANTHER" id="PTHR45818:SF3">
    <property type="entry name" value="PROTEIN VAV"/>
    <property type="match status" value="1"/>
</dbReference>
<evidence type="ECO:0000313" key="3">
    <source>
        <dbReference type="EMBL" id="KAH7326485.1"/>
    </source>
</evidence>
<organism evidence="3 4">
    <name type="scientific">Stachybotrys elegans</name>
    <dbReference type="NCBI Taxonomy" id="80388"/>
    <lineage>
        <taxon>Eukaryota</taxon>
        <taxon>Fungi</taxon>
        <taxon>Dikarya</taxon>
        <taxon>Ascomycota</taxon>
        <taxon>Pezizomycotina</taxon>
        <taxon>Sordariomycetes</taxon>
        <taxon>Hypocreomycetidae</taxon>
        <taxon>Hypocreales</taxon>
        <taxon>Stachybotryaceae</taxon>
        <taxon>Stachybotrys</taxon>
    </lineage>
</organism>
<dbReference type="InterPro" id="IPR000219">
    <property type="entry name" value="DH_dom"/>
</dbReference>
<dbReference type="GO" id="GO:0005085">
    <property type="term" value="F:guanyl-nucleotide exchange factor activity"/>
    <property type="evidence" value="ECO:0007669"/>
    <property type="project" value="InterPro"/>
</dbReference>
<feature type="region of interest" description="Disordered" evidence="1">
    <location>
        <begin position="881"/>
        <end position="940"/>
    </location>
</feature>
<dbReference type="Gene3D" id="1.20.900.10">
    <property type="entry name" value="Dbl homology (DH) domain"/>
    <property type="match status" value="1"/>
</dbReference>
<evidence type="ECO:0000256" key="1">
    <source>
        <dbReference type="SAM" id="MobiDB-lite"/>
    </source>
</evidence>
<feature type="region of interest" description="Disordered" evidence="1">
    <location>
        <begin position="92"/>
        <end position="112"/>
    </location>
</feature>
<dbReference type="PROSITE" id="PS50010">
    <property type="entry name" value="DH_2"/>
    <property type="match status" value="1"/>
</dbReference>
<dbReference type="GO" id="GO:0005737">
    <property type="term" value="C:cytoplasm"/>
    <property type="evidence" value="ECO:0007669"/>
    <property type="project" value="TreeGrafter"/>
</dbReference>
<feature type="region of interest" description="Disordered" evidence="1">
    <location>
        <begin position="195"/>
        <end position="220"/>
    </location>
</feature>
<protein>
    <recommendedName>
        <fullName evidence="2">DH domain-containing protein</fullName>
    </recommendedName>
</protein>
<dbReference type="Proteomes" id="UP000813444">
    <property type="component" value="Unassembled WGS sequence"/>
</dbReference>
<sequence length="940" mass="104058">MALVESSSYSHHSSIHAHNPSWGPPYLRDKSPAPTTDGAYRDQVDMPSSAERLHLEKVEVLGASDDIESLAFDLLGEKHSHAAACTTVLEPTDNLDRTTPENEPPHGFDNSGAFHRWMRSLRHRAKKRPAIPACSFTDPWQQLPGAESLTRASSLAPTSHLRSSSSVSSFRFISAVRSASVSLASVSAVGRSRRNIIQSHGHSRTDRSSRASLQAPRFSEDSTTFESCGFADSAAVERSLQRRRILEELIDTEEGYIGDIRFLMSVYVTIMASLPTSSAGLRSSINRNLTEIIQLHEEILGDLHRVVPASEYTQADVLPLMTAPRQSGHRRWSSVDAVREHARATGWLQGVPGMVSEPQVSAEVSKIFARKMNRFFIYKEYGARYEIMMKDVSVARQVIPEWESYQKGLETLASASGSAKDSEGRARKALTISDLLVKPVQRICKYPLLFSELLKYTPVSDCPNSHMEIDSTLIRLREVTAEINRATDDTRMKAVLEKTWLLQDRLAFPSRKLDAASKNQIRSFGQVRLCGALHVCWQSKSAITGQYMICLLYRGILCLASAGKVDPVYTIQACINLHRTKVEDIDNGRGLQCHTAPFSWKLVFECNYQLYEIILTACTAKEEMEWRTRLSLPLKDDPEALLSFTFETIDMDIKSLGTVFGKPGTIARRISIQRATTVTPKSSLAQVVLKNTSVARDHAALSSSSSAIYRSQSLLTTNHRVPILAPPRSERARLEALLADVWSREVLPFPGMTARSRSEQLVRSSASTVMRKLSVASIASSFTKRSGSLSHKHKSNDEDARQSHKETSSTGEAGGQTKPEANEPVVEPMHSPDDDPIKCCEMILTPLVKADSVDFVTGTVRHMPRKAGVEVDGSGYILRTSSPNSIRVSQTNRSEKSSICSAEKENASKPSRHHSKISSRWGHGGSKGDGKSHGFRSLFR</sequence>
<dbReference type="OrthoDB" id="8059989at2759"/>
<feature type="region of interest" description="Disordered" evidence="1">
    <location>
        <begin position="1"/>
        <end position="42"/>
    </location>
</feature>
<dbReference type="PANTHER" id="PTHR45818">
    <property type="entry name" value="PROTEIN VAV"/>
    <property type="match status" value="1"/>
</dbReference>
<feature type="region of interest" description="Disordered" evidence="1">
    <location>
        <begin position="784"/>
        <end position="837"/>
    </location>
</feature>
<feature type="compositionally biased region" description="Basic and acidic residues" evidence="1">
    <location>
        <begin position="795"/>
        <end position="807"/>
    </location>
</feature>